<dbReference type="InterPro" id="IPR052162">
    <property type="entry name" value="Sensor_kinase/Photoreceptor"/>
</dbReference>
<protein>
    <recommendedName>
        <fullName evidence="2">histidine kinase</fullName>
        <ecNumber evidence="2">2.7.13.3</ecNumber>
    </recommendedName>
</protein>
<dbReference type="AlphaFoldDB" id="A0A2Z4LV93"/>
<dbReference type="PANTHER" id="PTHR43304">
    <property type="entry name" value="PHYTOCHROME-LIKE PROTEIN CPH1"/>
    <property type="match status" value="1"/>
</dbReference>
<dbReference type="PROSITE" id="PS50109">
    <property type="entry name" value="HIS_KIN"/>
    <property type="match status" value="1"/>
</dbReference>
<dbReference type="PRINTS" id="PR00344">
    <property type="entry name" value="BCTRLSENSOR"/>
</dbReference>
<proteinExistence type="predicted"/>
<keyword evidence="3" id="KW-0597">Phosphoprotein</keyword>
<evidence type="ECO:0000313" key="10">
    <source>
        <dbReference type="Proteomes" id="UP000248536"/>
    </source>
</evidence>
<dbReference type="Pfam" id="PF00989">
    <property type="entry name" value="PAS"/>
    <property type="match status" value="1"/>
</dbReference>
<dbReference type="SMART" id="SM00387">
    <property type="entry name" value="HATPase_c"/>
    <property type="match status" value="1"/>
</dbReference>
<evidence type="ECO:0000256" key="1">
    <source>
        <dbReference type="ARBA" id="ARBA00000085"/>
    </source>
</evidence>
<gene>
    <name evidence="9" type="ORF">HME9304_02321</name>
</gene>
<dbReference type="EC" id="2.7.13.3" evidence="2"/>
<evidence type="ECO:0000256" key="6">
    <source>
        <dbReference type="SAM" id="Coils"/>
    </source>
</evidence>
<reference evidence="9 10" key="1">
    <citation type="submission" date="2018-06" db="EMBL/GenBank/DDBJ databases">
        <title>Spongiibacterium sp. HME9304 Genome sequencing and assembly.</title>
        <authorList>
            <person name="Kang H."/>
            <person name="Kim H."/>
            <person name="Joh K."/>
        </authorList>
    </citation>
    <scope>NUCLEOTIDE SEQUENCE [LARGE SCALE GENOMIC DNA]</scope>
    <source>
        <strain evidence="9 10">HME9304</strain>
    </source>
</reference>
<dbReference type="InterPro" id="IPR013767">
    <property type="entry name" value="PAS_fold"/>
</dbReference>
<dbReference type="Gene3D" id="3.30.450.20">
    <property type="entry name" value="PAS domain"/>
    <property type="match status" value="3"/>
</dbReference>
<dbReference type="GO" id="GO:0004673">
    <property type="term" value="F:protein histidine kinase activity"/>
    <property type="evidence" value="ECO:0007669"/>
    <property type="project" value="UniProtKB-EC"/>
</dbReference>
<dbReference type="CDD" id="cd00130">
    <property type="entry name" value="PAS"/>
    <property type="match status" value="2"/>
</dbReference>
<evidence type="ECO:0000259" key="7">
    <source>
        <dbReference type="PROSITE" id="PS50109"/>
    </source>
</evidence>
<evidence type="ECO:0000256" key="2">
    <source>
        <dbReference type="ARBA" id="ARBA00012438"/>
    </source>
</evidence>
<evidence type="ECO:0000259" key="8">
    <source>
        <dbReference type="PROSITE" id="PS50112"/>
    </source>
</evidence>
<evidence type="ECO:0000256" key="5">
    <source>
        <dbReference type="ARBA" id="ARBA00022777"/>
    </source>
</evidence>
<feature type="coiled-coil region" evidence="6">
    <location>
        <begin position="379"/>
        <end position="406"/>
    </location>
</feature>
<dbReference type="PANTHER" id="PTHR43304:SF1">
    <property type="entry name" value="PAC DOMAIN-CONTAINING PROTEIN"/>
    <property type="match status" value="1"/>
</dbReference>
<dbReference type="Pfam" id="PF08447">
    <property type="entry name" value="PAS_3"/>
    <property type="match status" value="1"/>
</dbReference>
<dbReference type="InterPro" id="IPR004358">
    <property type="entry name" value="Sig_transdc_His_kin-like_C"/>
</dbReference>
<dbReference type="KEGG" id="spon:HME9304_02321"/>
<dbReference type="EMBL" id="CP030104">
    <property type="protein sequence ID" value="AWX45308.1"/>
    <property type="molecule type" value="Genomic_DNA"/>
</dbReference>
<dbReference type="OrthoDB" id="5522855at2"/>
<dbReference type="InterPro" id="IPR013655">
    <property type="entry name" value="PAS_fold_3"/>
</dbReference>
<dbReference type="Gene3D" id="3.30.565.10">
    <property type="entry name" value="Histidine kinase-like ATPase, C-terminal domain"/>
    <property type="match status" value="1"/>
</dbReference>
<dbReference type="SUPFAM" id="SSF55874">
    <property type="entry name" value="ATPase domain of HSP90 chaperone/DNA topoisomerase II/histidine kinase"/>
    <property type="match status" value="1"/>
</dbReference>
<dbReference type="Pfam" id="PF02518">
    <property type="entry name" value="HATPase_c"/>
    <property type="match status" value="1"/>
</dbReference>
<dbReference type="InterPro" id="IPR013656">
    <property type="entry name" value="PAS_4"/>
</dbReference>
<keyword evidence="5" id="KW-0418">Kinase</keyword>
<dbReference type="RefSeq" id="WP_112378713.1">
    <property type="nucleotide sequence ID" value="NZ_CP030104.1"/>
</dbReference>
<dbReference type="PROSITE" id="PS50112">
    <property type="entry name" value="PAS"/>
    <property type="match status" value="1"/>
</dbReference>
<dbReference type="InterPro" id="IPR000014">
    <property type="entry name" value="PAS"/>
</dbReference>
<dbReference type="Pfam" id="PF08448">
    <property type="entry name" value="PAS_4"/>
    <property type="match status" value="1"/>
</dbReference>
<name>A0A2Z4LV93_9FLAO</name>
<feature type="domain" description="PAS" evidence="8">
    <location>
        <begin position="266"/>
        <end position="312"/>
    </location>
</feature>
<dbReference type="SMART" id="SM00091">
    <property type="entry name" value="PAS"/>
    <property type="match status" value="2"/>
</dbReference>
<keyword evidence="4" id="KW-0808">Transferase</keyword>
<comment type="catalytic activity">
    <reaction evidence="1">
        <text>ATP + protein L-histidine = ADP + protein N-phospho-L-histidine.</text>
        <dbReference type="EC" id="2.7.13.3"/>
    </reaction>
</comment>
<dbReference type="GO" id="GO:0006355">
    <property type="term" value="P:regulation of DNA-templated transcription"/>
    <property type="evidence" value="ECO:0007669"/>
    <property type="project" value="InterPro"/>
</dbReference>
<dbReference type="SUPFAM" id="SSF55785">
    <property type="entry name" value="PYP-like sensor domain (PAS domain)"/>
    <property type="match status" value="3"/>
</dbReference>
<keyword evidence="10" id="KW-1185">Reference proteome</keyword>
<keyword evidence="6" id="KW-0175">Coiled coil</keyword>
<feature type="domain" description="Histidine kinase" evidence="7">
    <location>
        <begin position="409"/>
        <end position="621"/>
    </location>
</feature>
<dbReference type="Proteomes" id="UP000248536">
    <property type="component" value="Chromosome"/>
</dbReference>
<evidence type="ECO:0000256" key="3">
    <source>
        <dbReference type="ARBA" id="ARBA00022553"/>
    </source>
</evidence>
<accession>A0A2Z4LV93</accession>
<dbReference type="InterPro" id="IPR035965">
    <property type="entry name" value="PAS-like_dom_sf"/>
</dbReference>
<dbReference type="InterPro" id="IPR005467">
    <property type="entry name" value="His_kinase_dom"/>
</dbReference>
<dbReference type="InterPro" id="IPR003594">
    <property type="entry name" value="HATPase_dom"/>
</dbReference>
<dbReference type="NCBIfam" id="TIGR00229">
    <property type="entry name" value="sensory_box"/>
    <property type="match status" value="2"/>
</dbReference>
<sequence length="621" mass="70311">MIDNNPTSIPNAPINSDWLKQLPSSIVLLDLDSRIVDATENWLKRFGLKENLIKGKTLSDIFPGLSDDWNTKLQYAKEGLNDIQIMDEVRIENGGMKNFIWYLSPWKDGYGKGLGVVVKVKDATKTKELQLELNRTKNLLNEKGKIARIGSWEYNLQSGEVILSSVVEDIFGVSTKERLNLKQALLFYKRGDSRNRIKTLIEESIENGSSWNENLQLSDRDNQTFWVNTIGRPKFKDGKCARIIGTIQDITDKVLFKEDIHGDSNEKMDYSDIFQYSPVGMVITDYRTGRILDVNDALTIFTGFGKEELLGKLHSAFNIFESLGRKSSIIKQLKNKQSYSAFTVDFTDKKGKSSIVELKGKLIQSTENNTRVLTIVENVTNTKKQIAHLKNQVTEANANIEKLVNFTHMVSHNLKGHAANFSLLLNFLDKETLRKEQSELVTIMRESTENLTGTIKGLREIVSIRNNNKIKKEALVINDYIYKVEQGLTGIIKEEKAKIINEIPDHLKVKAIPVYFESILNNCLSNSIKFRREGKNPVVIFSAEVTDDYTILAIEDNGMGMDLKGNKNKLFELGKTLSANKESRGMGLYLAKYQVELMNGKISVESTLGEGTTFKIFFSNK</sequence>
<evidence type="ECO:0000256" key="4">
    <source>
        <dbReference type="ARBA" id="ARBA00022679"/>
    </source>
</evidence>
<evidence type="ECO:0000313" key="9">
    <source>
        <dbReference type="EMBL" id="AWX45308.1"/>
    </source>
</evidence>
<organism evidence="9 10">
    <name type="scientific">Flagellimonas maritima</name>
    <dbReference type="NCBI Taxonomy" id="1383885"/>
    <lineage>
        <taxon>Bacteria</taxon>
        <taxon>Pseudomonadati</taxon>
        <taxon>Bacteroidota</taxon>
        <taxon>Flavobacteriia</taxon>
        <taxon>Flavobacteriales</taxon>
        <taxon>Flavobacteriaceae</taxon>
        <taxon>Flagellimonas</taxon>
    </lineage>
</organism>
<dbReference type="InterPro" id="IPR036890">
    <property type="entry name" value="HATPase_C_sf"/>
</dbReference>